<evidence type="ECO:0000313" key="4">
    <source>
        <dbReference type="Proteomes" id="UP001499974"/>
    </source>
</evidence>
<feature type="transmembrane region" description="Helical" evidence="2">
    <location>
        <begin position="884"/>
        <end position="908"/>
    </location>
</feature>
<evidence type="ECO:0008006" key="5">
    <source>
        <dbReference type="Google" id="ProtNLM"/>
    </source>
</evidence>
<evidence type="ECO:0000256" key="2">
    <source>
        <dbReference type="SAM" id="Phobius"/>
    </source>
</evidence>
<proteinExistence type="predicted"/>
<accession>A0ABP8X6Q2</accession>
<organism evidence="3 4">
    <name type="scientific">Nocardioides conyzicola</name>
    <dbReference type="NCBI Taxonomy" id="1651781"/>
    <lineage>
        <taxon>Bacteria</taxon>
        <taxon>Bacillati</taxon>
        <taxon>Actinomycetota</taxon>
        <taxon>Actinomycetes</taxon>
        <taxon>Propionibacteriales</taxon>
        <taxon>Nocardioidaceae</taxon>
        <taxon>Nocardioides</taxon>
    </lineage>
</organism>
<keyword evidence="2" id="KW-1133">Transmembrane helix</keyword>
<keyword evidence="2" id="KW-0472">Membrane</keyword>
<evidence type="ECO:0000256" key="1">
    <source>
        <dbReference type="ARBA" id="ARBA00022801"/>
    </source>
</evidence>
<keyword evidence="1" id="KW-0378">Hydrolase</keyword>
<keyword evidence="2" id="KW-0812">Transmembrane</keyword>
<name>A0ABP8X6Q2_9ACTN</name>
<dbReference type="Proteomes" id="UP001499974">
    <property type="component" value="Unassembled WGS sequence"/>
</dbReference>
<dbReference type="InterPro" id="IPR029018">
    <property type="entry name" value="Hex-like_dom2"/>
</dbReference>
<gene>
    <name evidence="3" type="ORF">GCM10023349_15860</name>
</gene>
<evidence type="ECO:0000313" key="3">
    <source>
        <dbReference type="EMBL" id="GAA4700127.1"/>
    </source>
</evidence>
<feature type="transmembrane region" description="Helical" evidence="2">
    <location>
        <begin position="815"/>
        <end position="836"/>
    </location>
</feature>
<feature type="transmembrane region" description="Helical" evidence="2">
    <location>
        <begin position="856"/>
        <end position="877"/>
    </location>
</feature>
<dbReference type="InterPro" id="IPR017853">
    <property type="entry name" value="GH"/>
</dbReference>
<feature type="transmembrane region" description="Helical" evidence="2">
    <location>
        <begin position="724"/>
        <end position="743"/>
    </location>
</feature>
<dbReference type="EMBL" id="BAABKM010000002">
    <property type="protein sequence ID" value="GAA4700127.1"/>
    <property type="molecule type" value="Genomic_DNA"/>
</dbReference>
<dbReference type="SUPFAM" id="SSF55545">
    <property type="entry name" value="beta-N-acetylhexosaminidase-like domain"/>
    <property type="match status" value="1"/>
</dbReference>
<feature type="transmembrane region" description="Helical" evidence="2">
    <location>
        <begin position="942"/>
        <end position="962"/>
    </location>
</feature>
<protein>
    <recommendedName>
        <fullName evidence="5">Glycosyl hydrolase family 67 C-terminal domain-containing protein</fullName>
    </recommendedName>
</protein>
<reference evidence="4" key="1">
    <citation type="journal article" date="2019" name="Int. J. Syst. Evol. Microbiol.">
        <title>The Global Catalogue of Microorganisms (GCM) 10K type strain sequencing project: providing services to taxonomists for standard genome sequencing and annotation.</title>
        <authorList>
            <consortium name="The Broad Institute Genomics Platform"/>
            <consortium name="The Broad Institute Genome Sequencing Center for Infectious Disease"/>
            <person name="Wu L."/>
            <person name="Ma J."/>
        </authorList>
    </citation>
    <scope>NUCLEOTIDE SEQUENCE [LARGE SCALE GENOMIC DNA]</scope>
    <source>
        <strain evidence="4">JCM 18531</strain>
    </source>
</reference>
<keyword evidence="4" id="KW-1185">Reference proteome</keyword>
<comment type="caution">
    <text evidence="3">The sequence shown here is derived from an EMBL/GenBank/DDBJ whole genome shotgun (WGS) entry which is preliminary data.</text>
</comment>
<dbReference type="RefSeq" id="WP_345520703.1">
    <property type="nucleotide sequence ID" value="NZ_BAABKM010000002.1"/>
</dbReference>
<feature type="transmembrane region" description="Helical" evidence="2">
    <location>
        <begin position="788"/>
        <end position="808"/>
    </location>
</feature>
<feature type="transmembrane region" description="Helical" evidence="2">
    <location>
        <begin position="764"/>
        <end position="782"/>
    </location>
</feature>
<sequence>MRVRRAAQVVVTLLVLGLLGGVVAAGISASLGIRTEAKEVPAETLAAAPPRAAVPPPELAGIDAADTLRTKTAVAELRDAVADADGTRGRASLVVRHRDGDEDDDSYRLSGTPQALRITAPSETGAVRGIYDLALAAREGQPLTEHLGEEVTSRLPFRMVDLGAAGVVPDPEEWSKGDDYSHNSRAFEDVILPGPPYVDRTALATARASVLAYAEHAVAEGYNAIAVPGFLEYVTFDDLDVYGDGDDHVARAQAMRAAFGPIWQRVHDLGLEVYLRTDMLALTTPLEKYLRQHFDLDAEDPGLWDVYATGLDEVYREMPYVEGVLIRIGEAGKVYDLDGWDYYSDLGVTTVPAVRAMLTAFTDEAERADRTVIFRTWSVGVGAVGDLHTDPSSYDEVLDGIDSPHLVVSTKYTLGDFYSHLPLNDTLETGDQRRIVELQSRREFESYGALPNDLGTLYQQALQHFLAANPHVEGIWTWTQDGGPWRAGPMTLELSSGFWQLYELNTVLAARLARDPDADPAEITSDWVRRWFSTDPATVRAITDAMALSRDAVTHGLYIGPYADRRVFAIGLEPPPMMWIFEWDILTGDSAVLDVIYSVSKDRLDEAIDEGDAAVATAEQMRRLVMGTDPTTWRDPALRQHFVDTLDYQVSLFDLLAAYRAMVLRHAQWLDTGDGEARDAWAVARDRFDVAAADHEKRYAGDVDLPAYNLTAARLGEERAGRDLPMAWLARAGLLVLLLVLALTRTGRTLVRAAVTPWREPGPANRWLVVAIPVVAVAWSRLVLTWFLAPAHLLLVGLGWAVLAAVVAATRSWRVAAAVGGAVTLRALLLLAVLAVRGPGGYWFAFWAEPGRRTAYVVVSFVLVGWVLACLVWSLAASVGRRRAAAVCVGVVGATLLAVGALLAAVGLEDAMTTWNDQLALLPWGLSRILGITVYLGIPTSLPWYVLSVGAVLAVAALALGLPRRRATAPTAP</sequence>
<dbReference type="SUPFAM" id="SSF51445">
    <property type="entry name" value="(Trans)glycosidases"/>
    <property type="match status" value="1"/>
</dbReference>